<sequence length="79" mass="8893">LKMSEVVAESVQTQSDGTLWAITVQTVDEGDFGFEVESQVKDPDSISWRSLDVIGPFKRLVEAIEEAERLYRGHKLLLV</sequence>
<evidence type="ECO:0000313" key="1">
    <source>
        <dbReference type="EMBL" id="MBS6623128.1"/>
    </source>
</evidence>
<reference evidence="1" key="1">
    <citation type="submission" date="2021-02" db="EMBL/GenBank/DDBJ databases">
        <title>Infant gut strain persistence is associated with maternal origin, phylogeny, and functional potential including surface adhesion and iron acquisition.</title>
        <authorList>
            <person name="Lou Y.C."/>
        </authorList>
    </citation>
    <scope>NUCLEOTIDE SEQUENCE</scope>
    <source>
        <strain evidence="1">L2_039_000G1_dasL2_039_000G1_maxbin2.maxbin.077</strain>
    </source>
</reference>
<name>A0A9E1LZF2_9FIRM</name>
<gene>
    <name evidence="1" type="ORF">KH315_13385</name>
</gene>
<protein>
    <submittedName>
        <fullName evidence="1">Uncharacterized protein</fullName>
    </submittedName>
</protein>
<dbReference type="Proteomes" id="UP000811365">
    <property type="component" value="Unassembled WGS sequence"/>
</dbReference>
<comment type="caution">
    <text evidence="1">The sequence shown here is derived from an EMBL/GenBank/DDBJ whole genome shotgun (WGS) entry which is preliminary data.</text>
</comment>
<feature type="non-terminal residue" evidence="1">
    <location>
        <position position="1"/>
    </location>
</feature>
<dbReference type="EMBL" id="JAGZYH010000070">
    <property type="protein sequence ID" value="MBS6623128.1"/>
    <property type="molecule type" value="Genomic_DNA"/>
</dbReference>
<accession>A0A9E1LZF2</accession>
<organism evidence="1 2">
    <name type="scientific">Faecalibacterium prausnitzii</name>
    <dbReference type="NCBI Taxonomy" id="853"/>
    <lineage>
        <taxon>Bacteria</taxon>
        <taxon>Bacillati</taxon>
        <taxon>Bacillota</taxon>
        <taxon>Clostridia</taxon>
        <taxon>Eubacteriales</taxon>
        <taxon>Oscillospiraceae</taxon>
        <taxon>Faecalibacterium</taxon>
    </lineage>
</organism>
<proteinExistence type="predicted"/>
<dbReference type="AlphaFoldDB" id="A0A9E1LZF2"/>
<evidence type="ECO:0000313" key="2">
    <source>
        <dbReference type="Proteomes" id="UP000811365"/>
    </source>
</evidence>